<dbReference type="PROSITE" id="PS51900">
    <property type="entry name" value="CB"/>
    <property type="match status" value="1"/>
</dbReference>
<dbReference type="InterPro" id="IPR013762">
    <property type="entry name" value="Integrase-like_cat_sf"/>
</dbReference>
<name>A0A158EHD3_9BURK</name>
<evidence type="ECO:0000256" key="4">
    <source>
        <dbReference type="SAM" id="Coils"/>
    </source>
</evidence>
<evidence type="ECO:0000313" key="7">
    <source>
        <dbReference type="Proteomes" id="UP000071859"/>
    </source>
</evidence>
<keyword evidence="7" id="KW-1185">Reference proteome</keyword>
<feature type="domain" description="Core-binding (CB)" evidence="5">
    <location>
        <begin position="225"/>
        <end position="320"/>
    </location>
</feature>
<dbReference type="GO" id="GO:0003677">
    <property type="term" value="F:DNA binding"/>
    <property type="evidence" value="ECO:0007669"/>
    <property type="project" value="UniProtKB-UniRule"/>
</dbReference>
<evidence type="ECO:0000256" key="3">
    <source>
        <dbReference type="PROSITE-ProRule" id="PRU01248"/>
    </source>
</evidence>
<evidence type="ECO:0000259" key="5">
    <source>
        <dbReference type="PROSITE" id="PS51900"/>
    </source>
</evidence>
<evidence type="ECO:0000313" key="6">
    <source>
        <dbReference type="EMBL" id="SAL06224.1"/>
    </source>
</evidence>
<dbReference type="InterPro" id="IPR044068">
    <property type="entry name" value="CB"/>
</dbReference>
<proteinExistence type="predicted"/>
<gene>
    <name evidence="6" type="ORF">AWB78_07947</name>
</gene>
<keyword evidence="1" id="KW-0229">DNA integration</keyword>
<keyword evidence="4" id="KW-0175">Coiled coil</keyword>
<dbReference type="GO" id="GO:0015074">
    <property type="term" value="P:DNA integration"/>
    <property type="evidence" value="ECO:0007669"/>
    <property type="project" value="UniProtKB-KW"/>
</dbReference>
<evidence type="ECO:0000256" key="2">
    <source>
        <dbReference type="ARBA" id="ARBA00023172"/>
    </source>
</evidence>
<dbReference type="RefSeq" id="WP_096031918.1">
    <property type="nucleotide sequence ID" value="NZ_FCOX02000106.1"/>
</dbReference>
<reference evidence="6" key="1">
    <citation type="submission" date="2016-01" db="EMBL/GenBank/DDBJ databases">
        <authorList>
            <person name="Peeters C."/>
        </authorList>
    </citation>
    <scope>NUCLEOTIDE SEQUENCE</scope>
    <source>
        <strain evidence="6">LMG 29321</strain>
    </source>
</reference>
<dbReference type="GO" id="GO:0006310">
    <property type="term" value="P:DNA recombination"/>
    <property type="evidence" value="ECO:0007669"/>
    <property type="project" value="UniProtKB-KW"/>
</dbReference>
<keyword evidence="3" id="KW-0238">DNA-binding</keyword>
<dbReference type="AlphaFoldDB" id="A0A158EHD3"/>
<dbReference type="Proteomes" id="UP000071859">
    <property type="component" value="Unassembled WGS sequence"/>
</dbReference>
<sequence>MKENMARRPYMQQPKDRSGWIFRWSIPLRYRKAAGATEWKRSLGSTFQEALERYPAVFLEFSAYQAELFRKAESEETFYAGSDNVPPVTYKILGARERRVLDHFLSSRVYTYLDMYDGEITEATEEALDALEAEQKEYLKRLQSAMRRMSPPEDWIEEIQGEMSNALAIRLHPDCLDRRDFFLRALDTEIKSVNALLKRLRGEELVLTPQKPAQPVAAIVAAPIPTGPTLLDAFNAWANVRTRSGGGKTDNEYRGFAERFGQFVCGFPLEQVGLTTISALTRERQVGREWIEHVARSQGVEYKTLRKYKSALSTIFQLAVENGKTDVNPFTFKLANLQLRGTNAEVRKGNKAGRSPLPAPLVERYFNGPLFSGPGFDRRMPPPVAYWFPLILRFTGARPLEVSFLMRDDIVLPEDYTTPAHQLAGHGNASWIYFYSDVPGVGGQARPIKTGVSLRRMPIPEILLKLGFTEYIRSVSRGQWLFPMQVSADNPANRARYALNALGDYLRTTLDEQNPLYVTYSFRHNVVDEAREAGVEQEVRDALLGHTEGDNRSKNAGETFYGARWYPGEPLREAAALLASRHQLPQSFPRWEDYRSQAPDFSGVVRAPRALPLKRRSTNIDI</sequence>
<accession>A0A158EHD3</accession>
<dbReference type="EMBL" id="FCOX02000106">
    <property type="protein sequence ID" value="SAL06224.1"/>
    <property type="molecule type" value="Genomic_DNA"/>
</dbReference>
<comment type="caution">
    <text evidence="6">The sequence shown here is derived from an EMBL/GenBank/DDBJ whole genome shotgun (WGS) entry which is preliminary data.</text>
</comment>
<dbReference type="InterPro" id="IPR011010">
    <property type="entry name" value="DNA_brk_join_enz"/>
</dbReference>
<dbReference type="Gene3D" id="1.10.443.10">
    <property type="entry name" value="Intergrase catalytic core"/>
    <property type="match status" value="1"/>
</dbReference>
<keyword evidence="2" id="KW-0233">DNA recombination</keyword>
<dbReference type="OrthoDB" id="9784724at2"/>
<organism evidence="6 7">
    <name type="scientific">Caballeronia calidae</name>
    <dbReference type="NCBI Taxonomy" id="1777139"/>
    <lineage>
        <taxon>Bacteria</taxon>
        <taxon>Pseudomonadati</taxon>
        <taxon>Pseudomonadota</taxon>
        <taxon>Betaproteobacteria</taxon>
        <taxon>Burkholderiales</taxon>
        <taxon>Burkholderiaceae</taxon>
        <taxon>Caballeronia</taxon>
    </lineage>
</organism>
<protein>
    <submittedName>
        <fullName evidence="6">Phage integrase</fullName>
    </submittedName>
</protein>
<evidence type="ECO:0000256" key="1">
    <source>
        <dbReference type="ARBA" id="ARBA00022908"/>
    </source>
</evidence>
<dbReference type="SUPFAM" id="SSF56349">
    <property type="entry name" value="DNA breaking-rejoining enzymes"/>
    <property type="match status" value="1"/>
</dbReference>
<feature type="coiled-coil region" evidence="4">
    <location>
        <begin position="121"/>
        <end position="148"/>
    </location>
</feature>